<name>A0ABD3K3K1_EUCGL</name>
<gene>
    <name evidence="2" type="ORF">ACJRO7_023930</name>
</gene>
<reference evidence="2 3" key="1">
    <citation type="submission" date="2024-11" db="EMBL/GenBank/DDBJ databases">
        <title>Chromosome-level genome assembly of Eucalyptus globulus Labill. provides insights into its genome evolution.</title>
        <authorList>
            <person name="Li X."/>
        </authorList>
    </citation>
    <scope>NUCLEOTIDE SEQUENCE [LARGE SCALE GENOMIC DNA]</scope>
    <source>
        <strain evidence="2">CL2024</strain>
        <tissue evidence="2">Fresh tender leaves</tissue>
    </source>
</reference>
<dbReference type="EMBL" id="JBJKBG010000006">
    <property type="protein sequence ID" value="KAL3734659.1"/>
    <property type="molecule type" value="Genomic_DNA"/>
</dbReference>
<sequence length="102" mass="11887">MEERHHTKWLVKKKKILLKNLPNLNPRGVMGPILPKRKAMKATTTRLINRIWGEHYSNYSPKEIKEGTNTYANEEDDIEEQEENEDISVNLEESLKTGSSPR</sequence>
<accession>A0ABD3K3K1</accession>
<evidence type="ECO:0000256" key="1">
    <source>
        <dbReference type="SAM" id="MobiDB-lite"/>
    </source>
</evidence>
<dbReference type="Proteomes" id="UP001634007">
    <property type="component" value="Unassembled WGS sequence"/>
</dbReference>
<comment type="caution">
    <text evidence="2">The sequence shown here is derived from an EMBL/GenBank/DDBJ whole genome shotgun (WGS) entry which is preliminary data.</text>
</comment>
<organism evidence="2 3">
    <name type="scientific">Eucalyptus globulus</name>
    <name type="common">Tasmanian blue gum</name>
    <dbReference type="NCBI Taxonomy" id="34317"/>
    <lineage>
        <taxon>Eukaryota</taxon>
        <taxon>Viridiplantae</taxon>
        <taxon>Streptophyta</taxon>
        <taxon>Embryophyta</taxon>
        <taxon>Tracheophyta</taxon>
        <taxon>Spermatophyta</taxon>
        <taxon>Magnoliopsida</taxon>
        <taxon>eudicotyledons</taxon>
        <taxon>Gunneridae</taxon>
        <taxon>Pentapetalae</taxon>
        <taxon>rosids</taxon>
        <taxon>malvids</taxon>
        <taxon>Myrtales</taxon>
        <taxon>Myrtaceae</taxon>
        <taxon>Myrtoideae</taxon>
        <taxon>Eucalypteae</taxon>
        <taxon>Eucalyptus</taxon>
    </lineage>
</organism>
<feature type="region of interest" description="Disordered" evidence="1">
    <location>
        <begin position="61"/>
        <end position="102"/>
    </location>
</feature>
<keyword evidence="3" id="KW-1185">Reference proteome</keyword>
<dbReference type="AlphaFoldDB" id="A0ABD3K3K1"/>
<protein>
    <submittedName>
        <fullName evidence="2">Uncharacterized protein</fullName>
    </submittedName>
</protein>
<evidence type="ECO:0000313" key="3">
    <source>
        <dbReference type="Proteomes" id="UP001634007"/>
    </source>
</evidence>
<proteinExistence type="predicted"/>
<evidence type="ECO:0000313" key="2">
    <source>
        <dbReference type="EMBL" id="KAL3734659.1"/>
    </source>
</evidence>
<feature type="compositionally biased region" description="Acidic residues" evidence="1">
    <location>
        <begin position="73"/>
        <end position="86"/>
    </location>
</feature>